<dbReference type="PANTHER" id="PTHR30532">
    <property type="entry name" value="IRON III DICITRATE-BINDING PERIPLASMIC PROTEIN"/>
    <property type="match status" value="1"/>
</dbReference>
<comment type="subcellular location">
    <subcellularLocation>
        <location evidence="1">Cell envelope</location>
    </subcellularLocation>
</comment>
<evidence type="ECO:0000259" key="9">
    <source>
        <dbReference type="PROSITE" id="PS50983"/>
    </source>
</evidence>
<dbReference type="InterPro" id="IPR018062">
    <property type="entry name" value="HTH_AraC-typ_CS"/>
</dbReference>
<dbReference type="PANTHER" id="PTHR30532:SF26">
    <property type="entry name" value="IRON(3+)-HYDROXAMATE-BINDING PROTEIN FHUD"/>
    <property type="match status" value="1"/>
</dbReference>
<sequence length="546" mass="61601">MLLSSANAGLPQAQHSFYMPVRLRELQQGLDEKHQEEAAPLYRMLIVWGGEGALYIHNYYHELSRGSVWLSGPSLPKLQIEAHTELRGFLLEYCCMPAAGETGGGLEHPAPLQRCTAVILRLANELANVWNQCDPHSPFRVQQLFTQLLAELHRELASRQKPASSWLEQAEAYIEQHFSEDITREQMASRAGVSPEHFSRMFRKHTGRTFNAHLTLLRIRSAQQRLLAGTALDLGTLAQEVGYKEGVYLSRKFKEGIGLSPTAYLRKNKRLVSLNLNHTASLMALGIIPELGVYTPWLEGMRGGVQPGRRQSQSQSGSFNPYGHTPQTFYEAIAAAKPDIIINYSGAEENRRLLPLAPVIELPFQTMSWREQFLLIAGIVDRRQQAENWLAQYDEQIYSINRQLDLELGSRGTAIVWEIGRNTAYCFSSSFGRGCQVLYDDMGFRLPAKLVEQNISAKGFIETGIELLAAYPADHIFITGPPTNPDDKQRLRRLFQSSSWRKLDAVQGNRVHVLKEKGYFYGYDPLSSQAQLQELIGLLAPHHKFA</sequence>
<dbReference type="GO" id="GO:0030288">
    <property type="term" value="C:outer membrane-bounded periplasmic space"/>
    <property type="evidence" value="ECO:0007669"/>
    <property type="project" value="TreeGrafter"/>
</dbReference>
<dbReference type="SMART" id="SM00342">
    <property type="entry name" value="HTH_ARAC"/>
    <property type="match status" value="1"/>
</dbReference>
<evidence type="ECO:0000256" key="7">
    <source>
        <dbReference type="ARBA" id="ARBA00023163"/>
    </source>
</evidence>
<dbReference type="InterPro" id="IPR018060">
    <property type="entry name" value="HTH_AraC"/>
</dbReference>
<keyword evidence="4" id="KW-0732">Signal</keyword>
<keyword evidence="3" id="KW-0813">Transport</keyword>
<evidence type="ECO:0000256" key="6">
    <source>
        <dbReference type="ARBA" id="ARBA00023125"/>
    </source>
</evidence>
<evidence type="ECO:0000256" key="5">
    <source>
        <dbReference type="ARBA" id="ARBA00023015"/>
    </source>
</evidence>
<proteinExistence type="inferred from homology"/>
<evidence type="ECO:0000256" key="2">
    <source>
        <dbReference type="ARBA" id="ARBA00008814"/>
    </source>
</evidence>
<keyword evidence="6" id="KW-0238">DNA-binding</keyword>
<dbReference type="SUPFAM" id="SSF53807">
    <property type="entry name" value="Helical backbone' metal receptor"/>
    <property type="match status" value="1"/>
</dbReference>
<dbReference type="PROSITE" id="PS00041">
    <property type="entry name" value="HTH_ARAC_FAMILY_1"/>
    <property type="match status" value="1"/>
</dbReference>
<dbReference type="PROSITE" id="PS50983">
    <property type="entry name" value="FE_B12_PBP"/>
    <property type="match status" value="1"/>
</dbReference>
<protein>
    <submittedName>
        <fullName evidence="10">Fe3+-hydroxamate ABC transporter substrate-binding protein</fullName>
    </submittedName>
</protein>
<gene>
    <name evidence="10" type="ORF">BBD42_05095</name>
</gene>
<dbReference type="Pfam" id="PF12833">
    <property type="entry name" value="HTH_18"/>
    <property type="match status" value="1"/>
</dbReference>
<dbReference type="Gene3D" id="1.10.10.60">
    <property type="entry name" value="Homeodomain-like"/>
    <property type="match status" value="2"/>
</dbReference>
<keyword evidence="5" id="KW-0805">Transcription regulation</keyword>
<dbReference type="GO" id="GO:0043565">
    <property type="term" value="F:sequence-specific DNA binding"/>
    <property type="evidence" value="ECO:0007669"/>
    <property type="project" value="InterPro"/>
</dbReference>
<evidence type="ECO:0000259" key="8">
    <source>
        <dbReference type="PROSITE" id="PS01124"/>
    </source>
</evidence>
<dbReference type="InterPro" id="IPR002491">
    <property type="entry name" value="ABC_transptr_periplasmic_BD"/>
</dbReference>
<organism evidence="10">
    <name type="scientific">Paenibacillus sp. BIHB 4019</name>
    <dbReference type="NCBI Taxonomy" id="1870819"/>
    <lineage>
        <taxon>Bacteria</taxon>
        <taxon>Bacillati</taxon>
        <taxon>Bacillota</taxon>
        <taxon>Bacilli</taxon>
        <taxon>Bacillales</taxon>
        <taxon>Paenibacillaceae</taxon>
        <taxon>Paenibacillus</taxon>
    </lineage>
</organism>
<dbReference type="EMBL" id="CP016808">
    <property type="protein sequence ID" value="ANY70569.1"/>
    <property type="molecule type" value="Genomic_DNA"/>
</dbReference>
<reference evidence="10" key="1">
    <citation type="submission" date="2016-08" db="EMBL/GenBank/DDBJ databases">
        <title>Complete Genome Seqeunce of Paenibacillus sp. BIHB 4019 from tea rhizoplane.</title>
        <authorList>
            <person name="Thakur R."/>
            <person name="Swarnkar M.K."/>
            <person name="Gulati A."/>
        </authorList>
    </citation>
    <scope>NUCLEOTIDE SEQUENCE [LARGE SCALE GENOMIC DNA]</scope>
    <source>
        <strain evidence="10">BIHB4019</strain>
    </source>
</reference>
<dbReference type="SUPFAM" id="SSF46689">
    <property type="entry name" value="Homeodomain-like"/>
    <property type="match status" value="2"/>
</dbReference>
<dbReference type="Pfam" id="PF01497">
    <property type="entry name" value="Peripla_BP_2"/>
    <property type="match status" value="1"/>
</dbReference>
<evidence type="ECO:0000256" key="4">
    <source>
        <dbReference type="ARBA" id="ARBA00022729"/>
    </source>
</evidence>
<keyword evidence="7" id="KW-0804">Transcription</keyword>
<evidence type="ECO:0000256" key="1">
    <source>
        <dbReference type="ARBA" id="ARBA00004196"/>
    </source>
</evidence>
<feature type="domain" description="HTH araC/xylS-type" evidence="8">
    <location>
        <begin position="168"/>
        <end position="267"/>
    </location>
</feature>
<dbReference type="InterPro" id="IPR009057">
    <property type="entry name" value="Homeodomain-like_sf"/>
</dbReference>
<name>A0A1B2DS87_9BACL</name>
<dbReference type="GO" id="GO:1901678">
    <property type="term" value="P:iron coordination entity transport"/>
    <property type="evidence" value="ECO:0007669"/>
    <property type="project" value="UniProtKB-ARBA"/>
</dbReference>
<dbReference type="PROSITE" id="PS01124">
    <property type="entry name" value="HTH_ARAC_FAMILY_2"/>
    <property type="match status" value="1"/>
</dbReference>
<feature type="domain" description="Fe/B12 periplasmic-binding" evidence="9">
    <location>
        <begin position="270"/>
        <end position="543"/>
    </location>
</feature>
<dbReference type="Gene3D" id="3.40.50.1980">
    <property type="entry name" value="Nitrogenase molybdenum iron protein domain"/>
    <property type="match status" value="2"/>
</dbReference>
<evidence type="ECO:0000313" key="10">
    <source>
        <dbReference type="EMBL" id="ANY70569.1"/>
    </source>
</evidence>
<dbReference type="GO" id="GO:0003700">
    <property type="term" value="F:DNA-binding transcription factor activity"/>
    <property type="evidence" value="ECO:0007669"/>
    <property type="project" value="InterPro"/>
</dbReference>
<dbReference type="AlphaFoldDB" id="A0A1B2DS87"/>
<dbReference type="InterPro" id="IPR051313">
    <property type="entry name" value="Bact_iron-sidero_bind"/>
</dbReference>
<comment type="similarity">
    <text evidence="2">Belongs to the bacterial solute-binding protein 8 family.</text>
</comment>
<evidence type="ECO:0000256" key="3">
    <source>
        <dbReference type="ARBA" id="ARBA00022448"/>
    </source>
</evidence>
<accession>A0A1B2DS87</accession>